<dbReference type="CDD" id="cd12822">
    <property type="entry name" value="TmCorA-like"/>
    <property type="match status" value="1"/>
</dbReference>
<protein>
    <submittedName>
        <fullName evidence="12">Magnesium transporter CorA family protein</fullName>
    </submittedName>
</protein>
<dbReference type="Gene3D" id="1.20.58.340">
    <property type="entry name" value="Magnesium transport protein CorA, transmembrane region"/>
    <property type="match status" value="2"/>
</dbReference>
<keyword evidence="9" id="KW-0406">Ion transport</keyword>
<evidence type="ECO:0000313" key="12">
    <source>
        <dbReference type="EMBL" id="GAA4392475.1"/>
    </source>
</evidence>
<dbReference type="InterPro" id="IPR002523">
    <property type="entry name" value="MgTranspt_CorA/ZnTranspt_ZntB"/>
</dbReference>
<evidence type="ECO:0000256" key="5">
    <source>
        <dbReference type="ARBA" id="ARBA00022519"/>
    </source>
</evidence>
<evidence type="ECO:0000256" key="11">
    <source>
        <dbReference type="SAM" id="Phobius"/>
    </source>
</evidence>
<evidence type="ECO:0000313" key="13">
    <source>
        <dbReference type="Proteomes" id="UP001500635"/>
    </source>
</evidence>
<feature type="transmembrane region" description="Helical" evidence="11">
    <location>
        <begin position="263"/>
        <end position="281"/>
    </location>
</feature>
<keyword evidence="8 11" id="KW-1133">Transmembrane helix</keyword>
<evidence type="ECO:0000256" key="10">
    <source>
        <dbReference type="ARBA" id="ARBA00023136"/>
    </source>
</evidence>
<dbReference type="InterPro" id="IPR045861">
    <property type="entry name" value="CorA_cytoplasmic_dom"/>
</dbReference>
<comment type="subcellular location">
    <subcellularLocation>
        <location evidence="1">Cell membrane</location>
        <topology evidence="1">Multi-pass membrane protein</topology>
    </subcellularLocation>
</comment>
<dbReference type="SUPFAM" id="SSF143865">
    <property type="entry name" value="CorA soluble domain-like"/>
    <property type="match status" value="1"/>
</dbReference>
<dbReference type="PANTHER" id="PTHR46494:SF3">
    <property type="entry name" value="ZINC TRANSPORT PROTEIN ZNTB"/>
    <property type="match status" value="1"/>
</dbReference>
<evidence type="ECO:0000256" key="2">
    <source>
        <dbReference type="ARBA" id="ARBA00009765"/>
    </source>
</evidence>
<comment type="caution">
    <text evidence="12">The sequence shown here is derived from an EMBL/GenBank/DDBJ whole genome shotgun (WGS) entry which is preliminary data.</text>
</comment>
<evidence type="ECO:0000256" key="4">
    <source>
        <dbReference type="ARBA" id="ARBA00022475"/>
    </source>
</evidence>
<keyword evidence="3" id="KW-0813">Transport</keyword>
<sequence>MKVTAYAWRDGAQESLPADVPTIPGLLDDPDTLVWADILDPTADDLAPLAGKLGLDAHAIEDALTAHERPKAVRYGEVLFAALYTVDVDGGSARISMFAMPGGMLTIRLGEGLDIDAVADAITENSGMQRFGCRMLELTLLDAVVDGYTDRIASIDEQLDDLESILFENHMGRRIATETFALHKGVGELRRMVLPVRDVAGTLVRRTAADERLRDMLPFAEDVYDHTMRAADWVEGLRDGVESVRSTNLALMDNQMNVVMKKLTGWAGIIAVPTLITGYFGQNVPFPGDGKPAGFWFSLILMIVLVVALYVSFRRRNWL</sequence>
<keyword evidence="7" id="KW-0862">Zinc</keyword>
<proteinExistence type="inferred from homology"/>
<dbReference type="PANTHER" id="PTHR46494">
    <property type="entry name" value="CORA FAMILY METAL ION TRANSPORTER (EUROFUNG)"/>
    <property type="match status" value="1"/>
</dbReference>
<dbReference type="Gene3D" id="3.30.460.20">
    <property type="entry name" value="CorA soluble domain-like"/>
    <property type="match status" value="1"/>
</dbReference>
<keyword evidence="4" id="KW-1003">Cell membrane</keyword>
<accession>A0ABP8JLH2</accession>
<dbReference type="InterPro" id="IPR045863">
    <property type="entry name" value="CorA_TM1_TM2"/>
</dbReference>
<organism evidence="12 13">
    <name type="scientific">Tsukamurella soli</name>
    <dbReference type="NCBI Taxonomy" id="644556"/>
    <lineage>
        <taxon>Bacteria</taxon>
        <taxon>Bacillati</taxon>
        <taxon>Actinomycetota</taxon>
        <taxon>Actinomycetes</taxon>
        <taxon>Mycobacteriales</taxon>
        <taxon>Tsukamurellaceae</taxon>
        <taxon>Tsukamurella</taxon>
    </lineage>
</organism>
<gene>
    <name evidence="12" type="ORF">GCM10023147_22310</name>
</gene>
<reference evidence="13" key="1">
    <citation type="journal article" date="2019" name="Int. J. Syst. Evol. Microbiol.">
        <title>The Global Catalogue of Microorganisms (GCM) 10K type strain sequencing project: providing services to taxonomists for standard genome sequencing and annotation.</title>
        <authorList>
            <consortium name="The Broad Institute Genomics Platform"/>
            <consortium name="The Broad Institute Genome Sequencing Center for Infectious Disease"/>
            <person name="Wu L."/>
            <person name="Ma J."/>
        </authorList>
    </citation>
    <scope>NUCLEOTIDE SEQUENCE [LARGE SCALE GENOMIC DNA]</scope>
    <source>
        <strain evidence="13">JCM 17688</strain>
    </source>
</reference>
<keyword evidence="5" id="KW-0997">Cell inner membrane</keyword>
<evidence type="ECO:0000256" key="1">
    <source>
        <dbReference type="ARBA" id="ARBA00004651"/>
    </source>
</evidence>
<evidence type="ECO:0000256" key="8">
    <source>
        <dbReference type="ARBA" id="ARBA00022989"/>
    </source>
</evidence>
<dbReference type="Pfam" id="PF01544">
    <property type="entry name" value="CorA"/>
    <property type="match status" value="1"/>
</dbReference>
<evidence type="ECO:0000256" key="7">
    <source>
        <dbReference type="ARBA" id="ARBA00022833"/>
    </source>
</evidence>
<keyword evidence="6 11" id="KW-0812">Transmembrane</keyword>
<dbReference type="SUPFAM" id="SSF144083">
    <property type="entry name" value="Magnesium transport protein CorA, transmembrane region"/>
    <property type="match status" value="1"/>
</dbReference>
<name>A0ABP8JLH2_9ACTN</name>
<evidence type="ECO:0000256" key="9">
    <source>
        <dbReference type="ARBA" id="ARBA00023065"/>
    </source>
</evidence>
<comment type="similarity">
    <text evidence="2">Belongs to the CorA metal ion transporter (MIT) (TC 1.A.35) family.</text>
</comment>
<evidence type="ECO:0000256" key="6">
    <source>
        <dbReference type="ARBA" id="ARBA00022692"/>
    </source>
</evidence>
<dbReference type="Proteomes" id="UP001500635">
    <property type="component" value="Unassembled WGS sequence"/>
</dbReference>
<keyword evidence="10 11" id="KW-0472">Membrane</keyword>
<feature type="transmembrane region" description="Helical" evidence="11">
    <location>
        <begin position="293"/>
        <end position="313"/>
    </location>
</feature>
<dbReference type="RefSeq" id="WP_344995212.1">
    <property type="nucleotide sequence ID" value="NZ_BAABFR010000029.1"/>
</dbReference>
<keyword evidence="13" id="KW-1185">Reference proteome</keyword>
<evidence type="ECO:0000256" key="3">
    <source>
        <dbReference type="ARBA" id="ARBA00022448"/>
    </source>
</evidence>
<dbReference type="EMBL" id="BAABFR010000029">
    <property type="protein sequence ID" value="GAA4392475.1"/>
    <property type="molecule type" value="Genomic_DNA"/>
</dbReference>